<evidence type="ECO:0000256" key="4">
    <source>
        <dbReference type="SAM" id="Coils"/>
    </source>
</evidence>
<keyword evidence="4" id="KW-0175">Coiled coil</keyword>
<evidence type="ECO:0000256" key="3">
    <source>
        <dbReference type="ARBA" id="ARBA00013368"/>
    </source>
</evidence>
<keyword evidence="8" id="KW-1185">Reference proteome</keyword>
<dbReference type="Gene3D" id="3.40.50.300">
    <property type="entry name" value="P-loop containing nucleotide triphosphate hydrolases"/>
    <property type="match status" value="2"/>
</dbReference>
<feature type="coiled-coil region" evidence="4">
    <location>
        <begin position="401"/>
        <end position="442"/>
    </location>
</feature>
<sequence length="1046" mass="120686">MRPLKLTMQAFGPYAAREEIDFTKLGSRTMFVISGKTGAGKTTIFDGISYAIYGKASGEDRNGPDLRSQFASEDLSTEVELEFSLRDKTYRISRSPQQEKKKDRGEGYTTVGAKAELYAADETGKFEILASNVRDVDVKIKEIMLIDSNQFRQILMIPQGEFRKLLTSDSKEKEIILQRLFHTEIYKRVEDKLKEEATGLKNSVDRQKNERNQTLSRIQAVLHDDLKKALQEDGTNDVKLLPLLKEEIELLMKELSQLQNDIKVHEMERDKIQQQLFEGEAIMKQLQTREELKKRKLELEAQKQAVTEKESSIVLAQKAAVLTNQEALCHRLKRELDSAKANQDVISAKKADLIKAHSEWEIRLKEEKEKESERQTHLDTVNRLKQIEADVRSLSLFSQEVFRIDKQLQEASQEKKASEERIKTIEKNVQTLQAEKKQLDEEQLTYFENERKMDKLGHIFEQILKCEQQYNSYVQAGNDCISKAGMFEQAQSRYEDAVVLVLELEQKWLHGQAAILADKLQSGEECPVCGSTHHPNPAVNTKEAIPSEEDLKAAKEQRSELEAEKRKAESSLIKAQSAEKALEESVTELMRSIANERGEFRINELDFVKNDVRDERQQFRLKQDYLKQQKKRLEIVGIQIEKYEHEIKQKSEQLADFTEKVNRLTIHFTEKNTLLMQMKEKIPGRLQTISAFENELLKATQDYEVLVKRYEQVQANFQKTNEMLLTETARYEEAEKQTQALEQKLNVEREVFKTTMEQQGFKGYTSYEAAKKTEQEIQALQQEIRNYHEEYRSVKDRFEELNSVLADIKKPDLAQLNAEFEKIKQDILDLQNRYNQLYVRKVDDEQITKKIEAINDEIKSLEEKYELIGHLYEMAKGQNNQRITFERYVLAAFLDDILSEANQRLKKMTSGRYELLRKTDRSKGNVQSGLELLVFDQYTGQERHVKTLSGGESFKAALSLALGLADIVQQYAGGVSLETMFIDEGFGTLDPESLDQAIEALIEIQSSGRLVGIISHVPELKERIDARLEVVATKSGSRTEFQFLNG</sequence>
<feature type="coiled-coil region" evidence="4">
    <location>
        <begin position="696"/>
        <end position="871"/>
    </location>
</feature>
<dbReference type="Pfam" id="PF13476">
    <property type="entry name" value="AAA_23"/>
    <property type="match status" value="1"/>
</dbReference>
<reference evidence="7 8" key="1">
    <citation type="submission" date="2023-10" db="EMBL/GenBank/DDBJ databases">
        <title>Niallia locisalis sp.nov. isolated from a salt pond sample.</title>
        <authorList>
            <person name="Li X.-J."/>
            <person name="Dong L."/>
        </authorList>
    </citation>
    <scope>NUCLEOTIDE SEQUENCE [LARGE SCALE GENOMIC DNA]</scope>
    <source>
        <strain evidence="7 8">DSM 29761</strain>
    </source>
</reference>
<feature type="coiled-coil region" evidence="4">
    <location>
        <begin position="626"/>
        <end position="660"/>
    </location>
</feature>
<evidence type="ECO:0000313" key="7">
    <source>
        <dbReference type="EMBL" id="WVX83359.1"/>
    </source>
</evidence>
<dbReference type="InterPro" id="IPR027417">
    <property type="entry name" value="P-loop_NTPase"/>
</dbReference>
<feature type="domain" description="Rad50/SbcC-type AAA" evidence="6">
    <location>
        <begin position="5"/>
        <end position="219"/>
    </location>
</feature>
<evidence type="ECO:0000256" key="2">
    <source>
        <dbReference type="ARBA" id="ARBA00011322"/>
    </source>
</evidence>
<gene>
    <name evidence="7" type="ORF">R4Z09_10355</name>
</gene>
<dbReference type="InterPro" id="IPR038729">
    <property type="entry name" value="Rad50/SbcC_AAA"/>
</dbReference>
<comment type="subunit">
    <text evidence="2">Heterodimer of SbcC and SbcD.</text>
</comment>
<feature type="coiled-coil region" evidence="4">
    <location>
        <begin position="241"/>
        <end position="370"/>
    </location>
</feature>
<accession>A0ABZ2CQG9</accession>
<evidence type="ECO:0000313" key="8">
    <source>
        <dbReference type="Proteomes" id="UP001357223"/>
    </source>
</evidence>
<dbReference type="EMBL" id="CP137640">
    <property type="protein sequence ID" value="WVX83359.1"/>
    <property type="molecule type" value="Genomic_DNA"/>
</dbReference>
<dbReference type="PANTHER" id="PTHR32114">
    <property type="entry name" value="ABC TRANSPORTER ABCH.3"/>
    <property type="match status" value="1"/>
</dbReference>
<evidence type="ECO:0000256" key="1">
    <source>
        <dbReference type="ARBA" id="ARBA00006930"/>
    </source>
</evidence>
<dbReference type="SUPFAM" id="SSF52540">
    <property type="entry name" value="P-loop containing nucleoside triphosphate hydrolases"/>
    <property type="match status" value="2"/>
</dbReference>
<dbReference type="PANTHER" id="PTHR32114:SF2">
    <property type="entry name" value="ABC TRANSPORTER ABCH.3"/>
    <property type="match status" value="1"/>
</dbReference>
<name>A0ABZ2CQG9_9BACI</name>
<proteinExistence type="inferred from homology"/>
<dbReference type="Proteomes" id="UP001357223">
    <property type="component" value="Chromosome"/>
</dbReference>
<evidence type="ECO:0000259" key="6">
    <source>
        <dbReference type="Pfam" id="PF13476"/>
    </source>
</evidence>
<feature type="compositionally biased region" description="Basic and acidic residues" evidence="5">
    <location>
        <begin position="549"/>
        <end position="569"/>
    </location>
</feature>
<protein>
    <recommendedName>
        <fullName evidence="3">Nuclease SbcCD subunit C</fullName>
    </recommendedName>
</protein>
<evidence type="ECO:0000256" key="5">
    <source>
        <dbReference type="SAM" id="MobiDB-lite"/>
    </source>
</evidence>
<feature type="region of interest" description="Disordered" evidence="5">
    <location>
        <begin position="528"/>
        <end position="570"/>
    </location>
</feature>
<dbReference type="RefSeq" id="WP_338452243.1">
    <property type="nucleotide sequence ID" value="NZ_CP137640.1"/>
</dbReference>
<dbReference type="Pfam" id="PF13558">
    <property type="entry name" value="SbcC_Walker_B"/>
    <property type="match status" value="1"/>
</dbReference>
<organism evidence="7 8">
    <name type="scientific">Niallia oryzisoli</name>
    <dbReference type="NCBI Taxonomy" id="1737571"/>
    <lineage>
        <taxon>Bacteria</taxon>
        <taxon>Bacillati</taxon>
        <taxon>Bacillota</taxon>
        <taxon>Bacilli</taxon>
        <taxon>Bacillales</taxon>
        <taxon>Bacillaceae</taxon>
        <taxon>Niallia</taxon>
    </lineage>
</organism>
<comment type="similarity">
    <text evidence="1">Belongs to the SMC family. SbcC subfamily.</text>
</comment>